<feature type="compositionally biased region" description="Low complexity" evidence="1">
    <location>
        <begin position="21"/>
        <end position="30"/>
    </location>
</feature>
<dbReference type="RefSeq" id="WP_254270746.1">
    <property type="nucleotide sequence ID" value="NZ_CP100403.1"/>
</dbReference>
<gene>
    <name evidence="2" type="ORF">ACFO9K_21040</name>
</gene>
<dbReference type="GeneID" id="73047880"/>
<keyword evidence="3" id="KW-1185">Reference proteome</keyword>
<dbReference type="Proteomes" id="UP001595945">
    <property type="component" value="Unassembled WGS sequence"/>
</dbReference>
<comment type="caution">
    <text evidence="2">The sequence shown here is derived from an EMBL/GenBank/DDBJ whole genome shotgun (WGS) entry which is preliminary data.</text>
</comment>
<dbReference type="EMBL" id="JBHSHT010000003">
    <property type="protein sequence ID" value="MFC4826745.1"/>
    <property type="molecule type" value="Genomic_DNA"/>
</dbReference>
<reference evidence="2 3" key="1">
    <citation type="journal article" date="2019" name="Int. J. Syst. Evol. Microbiol.">
        <title>The Global Catalogue of Microorganisms (GCM) 10K type strain sequencing project: providing services to taxonomists for standard genome sequencing and annotation.</title>
        <authorList>
            <consortium name="The Broad Institute Genomics Platform"/>
            <consortium name="The Broad Institute Genome Sequencing Center for Infectious Disease"/>
            <person name="Wu L."/>
            <person name="Ma J."/>
        </authorList>
    </citation>
    <scope>NUCLEOTIDE SEQUENCE [LARGE SCALE GENOMIC DNA]</scope>
    <source>
        <strain evidence="2 3">XZYJ18</strain>
    </source>
</reference>
<organism evidence="2 3">
    <name type="scientific">Halorussus aquaticus</name>
    <dbReference type="NCBI Taxonomy" id="2953748"/>
    <lineage>
        <taxon>Archaea</taxon>
        <taxon>Methanobacteriati</taxon>
        <taxon>Methanobacteriota</taxon>
        <taxon>Stenosarchaea group</taxon>
        <taxon>Halobacteria</taxon>
        <taxon>Halobacteriales</taxon>
        <taxon>Haladaptataceae</taxon>
        <taxon>Halorussus</taxon>
    </lineage>
</organism>
<feature type="region of interest" description="Disordered" evidence="1">
    <location>
        <begin position="1"/>
        <end position="99"/>
    </location>
</feature>
<evidence type="ECO:0000256" key="1">
    <source>
        <dbReference type="SAM" id="MobiDB-lite"/>
    </source>
</evidence>
<protein>
    <submittedName>
        <fullName evidence="2">Uncharacterized protein</fullName>
    </submittedName>
</protein>
<name>A0ABD5Q7S5_9EURY</name>
<accession>A0ABD5Q7S5</accession>
<evidence type="ECO:0000313" key="3">
    <source>
        <dbReference type="Proteomes" id="UP001595945"/>
    </source>
</evidence>
<feature type="compositionally biased region" description="Basic and acidic residues" evidence="1">
    <location>
        <begin position="38"/>
        <end position="64"/>
    </location>
</feature>
<feature type="compositionally biased region" description="Polar residues" evidence="1">
    <location>
        <begin position="65"/>
        <end position="87"/>
    </location>
</feature>
<evidence type="ECO:0000313" key="2">
    <source>
        <dbReference type="EMBL" id="MFC4826745.1"/>
    </source>
</evidence>
<proteinExistence type="predicted"/>
<sequence length="99" mass="11162">MSDRPEIEIQQQTAFGEDGQLEVTETSVETSLEDFGTDVDHRDRDSRLDRPEASEFGVDDRPEVEQSSESDQSNLFADTTENQQTLTGDDAADRCLFEE</sequence>
<dbReference type="AlphaFoldDB" id="A0ABD5Q7S5"/>